<evidence type="ECO:0000313" key="2">
    <source>
        <dbReference type="Proteomes" id="UP000789396"/>
    </source>
</evidence>
<name>A0A9N9FH64_9GLOM</name>
<dbReference type="OrthoDB" id="2476765at2759"/>
<dbReference type="Proteomes" id="UP000789396">
    <property type="component" value="Unassembled WGS sequence"/>
</dbReference>
<dbReference type="AlphaFoldDB" id="A0A9N9FH64"/>
<reference evidence="1" key="1">
    <citation type="submission" date="2021-06" db="EMBL/GenBank/DDBJ databases">
        <authorList>
            <person name="Kallberg Y."/>
            <person name="Tangrot J."/>
            <person name="Rosling A."/>
        </authorList>
    </citation>
    <scope>NUCLEOTIDE SEQUENCE</scope>
    <source>
        <strain evidence="1">IN212</strain>
    </source>
</reference>
<accession>A0A9N9FH64</accession>
<sequence length="114" mass="13053">MEVRQEAQKDYESEMFDYQKAANRDNINISNVNKSEEKDVIVSIAKNDEMYKMNEGEPEYSSDLNDEIAQKSEVAGELDNEVSEDEMIVLMKAPLDVITKLDILMEGLVETLKK</sequence>
<evidence type="ECO:0000313" key="1">
    <source>
        <dbReference type="EMBL" id="CAG8533850.1"/>
    </source>
</evidence>
<comment type="caution">
    <text evidence="1">The sequence shown here is derived from an EMBL/GenBank/DDBJ whole genome shotgun (WGS) entry which is preliminary data.</text>
</comment>
<keyword evidence="2" id="KW-1185">Reference proteome</keyword>
<dbReference type="EMBL" id="CAJVPZ010003670">
    <property type="protein sequence ID" value="CAG8533850.1"/>
    <property type="molecule type" value="Genomic_DNA"/>
</dbReference>
<proteinExistence type="predicted"/>
<gene>
    <name evidence="1" type="ORF">RFULGI_LOCUS3914</name>
</gene>
<protein>
    <submittedName>
        <fullName evidence="1">5564_t:CDS:1</fullName>
    </submittedName>
</protein>
<organism evidence="1 2">
    <name type="scientific">Racocetra fulgida</name>
    <dbReference type="NCBI Taxonomy" id="60492"/>
    <lineage>
        <taxon>Eukaryota</taxon>
        <taxon>Fungi</taxon>
        <taxon>Fungi incertae sedis</taxon>
        <taxon>Mucoromycota</taxon>
        <taxon>Glomeromycotina</taxon>
        <taxon>Glomeromycetes</taxon>
        <taxon>Diversisporales</taxon>
        <taxon>Gigasporaceae</taxon>
        <taxon>Racocetra</taxon>
    </lineage>
</organism>